<dbReference type="Proteomes" id="UP001251528">
    <property type="component" value="Unassembled WGS sequence"/>
</dbReference>
<dbReference type="InterPro" id="IPR050613">
    <property type="entry name" value="Sec_Metabolite_Reg"/>
</dbReference>
<name>A0AAJ0CMZ8_9HYPO</name>
<dbReference type="CDD" id="cd12148">
    <property type="entry name" value="fungal_TF_MHR"/>
    <property type="match status" value="1"/>
</dbReference>
<dbReference type="PROSITE" id="PS50048">
    <property type="entry name" value="ZN2_CY6_FUNGAL_2"/>
    <property type="match status" value="1"/>
</dbReference>
<keyword evidence="7" id="KW-1185">Reference proteome</keyword>
<protein>
    <recommendedName>
        <fullName evidence="5">Zn(2)-C6 fungal-type domain-containing protein</fullName>
    </recommendedName>
</protein>
<proteinExistence type="predicted"/>
<keyword evidence="2" id="KW-0479">Metal-binding</keyword>
<dbReference type="Pfam" id="PF00172">
    <property type="entry name" value="Zn_clus"/>
    <property type="match status" value="1"/>
</dbReference>
<dbReference type="Pfam" id="PF04082">
    <property type="entry name" value="Fungal_trans"/>
    <property type="match status" value="1"/>
</dbReference>
<evidence type="ECO:0000313" key="6">
    <source>
        <dbReference type="EMBL" id="KAK2596153.1"/>
    </source>
</evidence>
<dbReference type="GO" id="GO:0000981">
    <property type="term" value="F:DNA-binding transcription factor activity, RNA polymerase II-specific"/>
    <property type="evidence" value="ECO:0007669"/>
    <property type="project" value="InterPro"/>
</dbReference>
<dbReference type="PROSITE" id="PS00463">
    <property type="entry name" value="ZN2_CY6_FUNGAL_1"/>
    <property type="match status" value="1"/>
</dbReference>
<dbReference type="GO" id="GO:0006351">
    <property type="term" value="P:DNA-templated transcription"/>
    <property type="evidence" value="ECO:0007669"/>
    <property type="project" value="InterPro"/>
</dbReference>
<feature type="region of interest" description="Disordered" evidence="4">
    <location>
        <begin position="721"/>
        <end position="740"/>
    </location>
</feature>
<dbReference type="InterPro" id="IPR036864">
    <property type="entry name" value="Zn2-C6_fun-type_DNA-bd_sf"/>
</dbReference>
<dbReference type="SUPFAM" id="SSF57701">
    <property type="entry name" value="Zn2/Cys6 DNA-binding domain"/>
    <property type="match status" value="1"/>
</dbReference>
<dbReference type="Gene3D" id="4.10.240.10">
    <property type="entry name" value="Zn(2)-C6 fungal-type DNA-binding domain"/>
    <property type="match status" value="1"/>
</dbReference>
<dbReference type="EMBL" id="JASWJB010000119">
    <property type="protein sequence ID" value="KAK2596153.1"/>
    <property type="molecule type" value="Genomic_DNA"/>
</dbReference>
<reference evidence="6" key="1">
    <citation type="submission" date="2023-06" db="EMBL/GenBank/DDBJ databases">
        <title>Conoideocrella luteorostrata (Hypocreales: Clavicipitaceae), a potential biocontrol fungus for elongate hemlock scale in United States Christmas tree production areas.</title>
        <authorList>
            <person name="Barrett H."/>
            <person name="Lovett B."/>
            <person name="Macias A.M."/>
            <person name="Stajich J.E."/>
            <person name="Kasson M.T."/>
        </authorList>
    </citation>
    <scope>NUCLEOTIDE SEQUENCE</scope>
    <source>
        <strain evidence="6">ARSEF 14590</strain>
    </source>
</reference>
<dbReference type="GO" id="GO:0008270">
    <property type="term" value="F:zinc ion binding"/>
    <property type="evidence" value="ECO:0007669"/>
    <property type="project" value="InterPro"/>
</dbReference>
<feature type="compositionally biased region" description="Low complexity" evidence="4">
    <location>
        <begin position="162"/>
        <end position="173"/>
    </location>
</feature>
<feature type="region of interest" description="Disordered" evidence="4">
    <location>
        <begin position="54"/>
        <end position="96"/>
    </location>
</feature>
<keyword evidence="3" id="KW-0539">Nucleus</keyword>
<dbReference type="InterPro" id="IPR007219">
    <property type="entry name" value="XnlR_reg_dom"/>
</dbReference>
<comment type="caution">
    <text evidence="6">The sequence shown here is derived from an EMBL/GenBank/DDBJ whole genome shotgun (WGS) entry which is preliminary data.</text>
</comment>
<evidence type="ECO:0000256" key="1">
    <source>
        <dbReference type="ARBA" id="ARBA00004123"/>
    </source>
</evidence>
<evidence type="ECO:0000313" key="7">
    <source>
        <dbReference type="Proteomes" id="UP001251528"/>
    </source>
</evidence>
<accession>A0AAJ0CMZ8</accession>
<dbReference type="AlphaFoldDB" id="A0AAJ0CMZ8"/>
<evidence type="ECO:0000259" key="5">
    <source>
        <dbReference type="PROSITE" id="PS50048"/>
    </source>
</evidence>
<dbReference type="GO" id="GO:0003677">
    <property type="term" value="F:DNA binding"/>
    <property type="evidence" value="ECO:0007669"/>
    <property type="project" value="InterPro"/>
</dbReference>
<dbReference type="SMART" id="SM00066">
    <property type="entry name" value="GAL4"/>
    <property type="match status" value="1"/>
</dbReference>
<feature type="region of interest" description="Disordered" evidence="4">
    <location>
        <begin position="152"/>
        <end position="177"/>
    </location>
</feature>
<evidence type="ECO:0000256" key="2">
    <source>
        <dbReference type="ARBA" id="ARBA00022723"/>
    </source>
</evidence>
<feature type="compositionally biased region" description="Polar residues" evidence="4">
    <location>
        <begin position="78"/>
        <end position="90"/>
    </location>
</feature>
<evidence type="ECO:0000256" key="3">
    <source>
        <dbReference type="ARBA" id="ARBA00023242"/>
    </source>
</evidence>
<comment type="subcellular location">
    <subcellularLocation>
        <location evidence="1">Nucleus</location>
    </subcellularLocation>
</comment>
<dbReference type="InterPro" id="IPR001138">
    <property type="entry name" value="Zn2Cys6_DnaBD"/>
</dbReference>
<evidence type="ECO:0000256" key="4">
    <source>
        <dbReference type="SAM" id="MobiDB-lite"/>
    </source>
</evidence>
<feature type="compositionally biased region" description="Low complexity" evidence="4">
    <location>
        <begin position="725"/>
        <end position="740"/>
    </location>
</feature>
<organism evidence="6 7">
    <name type="scientific">Conoideocrella luteorostrata</name>
    <dbReference type="NCBI Taxonomy" id="1105319"/>
    <lineage>
        <taxon>Eukaryota</taxon>
        <taxon>Fungi</taxon>
        <taxon>Dikarya</taxon>
        <taxon>Ascomycota</taxon>
        <taxon>Pezizomycotina</taxon>
        <taxon>Sordariomycetes</taxon>
        <taxon>Hypocreomycetidae</taxon>
        <taxon>Hypocreales</taxon>
        <taxon>Clavicipitaceae</taxon>
        <taxon>Conoideocrella</taxon>
    </lineage>
</organism>
<feature type="domain" description="Zn(2)-C6 fungal-type" evidence="5">
    <location>
        <begin position="17"/>
        <end position="45"/>
    </location>
</feature>
<dbReference type="PANTHER" id="PTHR31001:SF50">
    <property type="entry name" value="ZN(II)2CYS6 TRANSCRIPTION FACTOR (EUROFUNG)"/>
    <property type="match status" value="1"/>
</dbReference>
<sequence length="816" mass="89978">MAERQSQQKDGAVPQLSCALCRDRKLKCDKLDPCTNCTSSGVICVPVYRPRLPRGRHARRSRNSACSKSTTTPPPTTQRRNTQMTSGRGITSTTPACTAAPAGEVVSGDLGVLGSRLGRLECLFPGDESGRIQPDVESDGLRDLVTRSIELPDDTQLAATASSSPSSWKPEPSVGDDQDDNGCKFWTHLVHRDNCSEDAGILPLGAAHDEEVDMDEYRQHEHTETSMHCLSLLGLNNPLNVSSFTFPCAKETRAQLCRIYLRNVDPIIKILHRPSISNWMLGSERYLGYPGDHASIWALESALCYAAANTLSEAQCQAIFHSSKRNIVSTHRKLCEGAIERAGLLTTRDMIVLQAFVLYLIGRRSEEKSTAVWTLVALAVRLTMALGINHEPRRKGEVTESFFHQQMRLRLWLTICLLDLQASFAQSTKPLISHRDAEVAVSKVRHINDDDFDLSTTEEVLDREELTETTFALVTYRAQVAGRLLNFPAGENCGDSVNSAGGTSSTACTALPSREQRRRYVSQFQQQALVLLHFCDPESSSYAWFTWHSTQCLVSAMRLSELLPYQLGRGTQTPTTPPSPPLGGDADLLRRTVQNLEKAQLMYSDPRGEGFRWYVTVPWLALSTAIAECNTCTDISLLRQAWPVIEASYRQYESLSQKISGETLQCPIAVLMTQTRDRLSSKLQGTTMFEHSPRGTRSGISINKGTAQAFISSIGRDTARTPVDPLLGSGTPLPTGSSSSSEASYIVSTHMFAQNSWDPNALSLEYTSNIEGSMANPNLYHTLPAPEIFEPSWMTGGMMTTYPNLEEGNAARINDI</sequence>
<gene>
    <name evidence="6" type="ORF">QQS21_006430</name>
</gene>
<dbReference type="GO" id="GO:0005634">
    <property type="term" value="C:nucleus"/>
    <property type="evidence" value="ECO:0007669"/>
    <property type="project" value="UniProtKB-SubCell"/>
</dbReference>
<dbReference type="PANTHER" id="PTHR31001">
    <property type="entry name" value="UNCHARACTERIZED TRANSCRIPTIONAL REGULATORY PROTEIN"/>
    <property type="match status" value="1"/>
</dbReference>
<dbReference type="CDD" id="cd00067">
    <property type="entry name" value="GAL4"/>
    <property type="match status" value="1"/>
</dbReference>
<dbReference type="SMART" id="SM00906">
    <property type="entry name" value="Fungal_trans"/>
    <property type="match status" value="1"/>
</dbReference>